<accession>A0ABW6Q3L8</accession>
<protein>
    <submittedName>
        <fullName evidence="1">Uncharacterized protein</fullName>
    </submittedName>
</protein>
<name>A0ABW6Q3L8_9ACTN</name>
<sequence length="272" mass="29959">MSAQCTGWIHELRGQTMMFTGKTRVDGEWVVREECFSRVQTLGADYQNSFSRKVTLVVHGELTGNVKDADRALSGKLLKVIESRCEGRHIHVVDNAGYSDLLFGAPARCRDLKVQGEYVTVMPEIGEGFLGGPFDRLRLRTRGIDRLEAGVLGRGTPRHDKLLSRLVERVAGRRALDVRAPARRGPQFDLGWVSERTAYGAWVAAPEQSGNEGTRRLAEAVEYVGKSARPAARHGQVQRVVVLEDAVDLSSGLRETARTSGLLIGKVKDVPL</sequence>
<evidence type="ECO:0000313" key="1">
    <source>
        <dbReference type="EMBL" id="MFF1273804.1"/>
    </source>
</evidence>
<dbReference type="RefSeq" id="WP_388234160.1">
    <property type="nucleotide sequence ID" value="NZ_JBHVZQ010000006.1"/>
</dbReference>
<dbReference type="InterPro" id="IPR036420">
    <property type="entry name" value="BRCT_dom_sf"/>
</dbReference>
<dbReference type="Proteomes" id="UP001601627">
    <property type="component" value="Unassembled WGS sequence"/>
</dbReference>
<gene>
    <name evidence="1" type="ORF">ACFVZC_10410</name>
</gene>
<reference evidence="1 2" key="1">
    <citation type="submission" date="2024-09" db="EMBL/GenBank/DDBJ databases">
        <title>The Natural Products Discovery Center: Release of the First 8490 Sequenced Strains for Exploring Actinobacteria Biosynthetic Diversity.</title>
        <authorList>
            <person name="Kalkreuter E."/>
            <person name="Kautsar S.A."/>
            <person name="Yang D."/>
            <person name="Bader C.D."/>
            <person name="Teijaro C.N."/>
            <person name="Fluegel L."/>
            <person name="Davis C.M."/>
            <person name="Simpson J.R."/>
            <person name="Lauterbach L."/>
            <person name="Steele A.D."/>
            <person name="Gui C."/>
            <person name="Meng S."/>
            <person name="Li G."/>
            <person name="Viehrig K."/>
            <person name="Ye F."/>
            <person name="Su P."/>
            <person name="Kiefer A.F."/>
            <person name="Nichols A."/>
            <person name="Cepeda A.J."/>
            <person name="Yan W."/>
            <person name="Fan B."/>
            <person name="Jiang Y."/>
            <person name="Adhikari A."/>
            <person name="Zheng C.-J."/>
            <person name="Schuster L."/>
            <person name="Cowan T.M."/>
            <person name="Smanski M.J."/>
            <person name="Chevrette M.G."/>
            <person name="De Carvalho L.P.S."/>
            <person name="Shen B."/>
        </authorList>
    </citation>
    <scope>NUCLEOTIDE SEQUENCE [LARGE SCALE GENOMIC DNA]</scope>
    <source>
        <strain evidence="1 2">NPDC058328</strain>
    </source>
</reference>
<proteinExistence type="predicted"/>
<dbReference type="Gene3D" id="3.40.50.10190">
    <property type="entry name" value="BRCT domain"/>
    <property type="match status" value="1"/>
</dbReference>
<evidence type="ECO:0000313" key="2">
    <source>
        <dbReference type="Proteomes" id="UP001601627"/>
    </source>
</evidence>
<organism evidence="1 2">
    <name type="scientific">Streptomyces marokkonensis</name>
    <dbReference type="NCBI Taxonomy" id="324855"/>
    <lineage>
        <taxon>Bacteria</taxon>
        <taxon>Bacillati</taxon>
        <taxon>Actinomycetota</taxon>
        <taxon>Actinomycetes</taxon>
        <taxon>Kitasatosporales</taxon>
        <taxon>Streptomycetaceae</taxon>
        <taxon>Streptomyces</taxon>
    </lineage>
</organism>
<keyword evidence="2" id="KW-1185">Reference proteome</keyword>
<dbReference type="EMBL" id="JBHVZQ010000006">
    <property type="protein sequence ID" value="MFF1273804.1"/>
    <property type="molecule type" value="Genomic_DNA"/>
</dbReference>
<comment type="caution">
    <text evidence="1">The sequence shown here is derived from an EMBL/GenBank/DDBJ whole genome shotgun (WGS) entry which is preliminary data.</text>
</comment>